<dbReference type="Pfam" id="PF14336">
    <property type="entry name" value="GLUCM-like_C"/>
    <property type="match status" value="1"/>
</dbReference>
<dbReference type="PANTHER" id="PTHR32022">
    <property type="entry name" value="D-GLUTAMATE CYCLASE, MITOCHONDRIAL"/>
    <property type="match status" value="1"/>
</dbReference>
<reference evidence="2 3" key="1">
    <citation type="submission" date="2021-06" db="EMBL/GenBank/DDBJ databases">
        <authorList>
            <person name="Palmer J.M."/>
        </authorList>
    </citation>
    <scope>NUCLEOTIDE SEQUENCE [LARGE SCALE GENOMIC DNA]</scope>
    <source>
        <strain evidence="2 3">GA_2019</strain>
        <tissue evidence="2">Muscle</tissue>
    </source>
</reference>
<accession>A0ABV0N9J6</accession>
<gene>
    <name evidence="2" type="ORF">GOODEAATRI_033577</name>
</gene>
<feature type="non-terminal residue" evidence="2">
    <location>
        <position position="105"/>
    </location>
</feature>
<feature type="domain" description="D-glutamate cyclase-like C-terminal" evidence="1">
    <location>
        <begin position="18"/>
        <end position="104"/>
    </location>
</feature>
<dbReference type="InterPro" id="IPR025504">
    <property type="entry name" value="GLUCM_C"/>
</dbReference>
<dbReference type="Proteomes" id="UP001476798">
    <property type="component" value="Unassembled WGS sequence"/>
</dbReference>
<keyword evidence="3" id="KW-1185">Reference proteome</keyword>
<name>A0ABV0N9J6_9TELE</name>
<comment type="caution">
    <text evidence="2">The sequence shown here is derived from an EMBL/GenBank/DDBJ whole genome shotgun (WGS) entry which is preliminary data.</text>
</comment>
<dbReference type="PANTHER" id="PTHR32022:SF10">
    <property type="entry name" value="D-GLUTAMATE CYCLASE, MITOCHONDRIAL"/>
    <property type="match status" value="1"/>
</dbReference>
<dbReference type="EMBL" id="JAHRIO010027112">
    <property type="protein sequence ID" value="MEQ2166932.1"/>
    <property type="molecule type" value="Genomic_DNA"/>
</dbReference>
<proteinExistence type="predicted"/>
<sequence length="105" mass="11017">MNVLPTAASVIGSPSVSAGQRGIRNLFAQDELLRSCLALSHSSSVAITTGFPTHYMHSPPDETDGPPGAIAIATMLLSLGKQVTLLTDSRAVEMNRALVEEAVRT</sequence>
<evidence type="ECO:0000259" key="1">
    <source>
        <dbReference type="Pfam" id="PF14336"/>
    </source>
</evidence>
<protein>
    <recommendedName>
        <fullName evidence="1">D-glutamate cyclase-like C-terminal domain-containing protein</fullName>
    </recommendedName>
</protein>
<organism evidence="2 3">
    <name type="scientific">Goodea atripinnis</name>
    <dbReference type="NCBI Taxonomy" id="208336"/>
    <lineage>
        <taxon>Eukaryota</taxon>
        <taxon>Metazoa</taxon>
        <taxon>Chordata</taxon>
        <taxon>Craniata</taxon>
        <taxon>Vertebrata</taxon>
        <taxon>Euteleostomi</taxon>
        <taxon>Actinopterygii</taxon>
        <taxon>Neopterygii</taxon>
        <taxon>Teleostei</taxon>
        <taxon>Neoteleostei</taxon>
        <taxon>Acanthomorphata</taxon>
        <taxon>Ovalentaria</taxon>
        <taxon>Atherinomorphae</taxon>
        <taxon>Cyprinodontiformes</taxon>
        <taxon>Goodeidae</taxon>
        <taxon>Goodea</taxon>
    </lineage>
</organism>
<dbReference type="Gene3D" id="3.90.1640.20">
    <property type="entry name" value="TON_0340"/>
    <property type="match status" value="1"/>
</dbReference>
<evidence type="ECO:0000313" key="3">
    <source>
        <dbReference type="Proteomes" id="UP001476798"/>
    </source>
</evidence>
<evidence type="ECO:0000313" key="2">
    <source>
        <dbReference type="EMBL" id="MEQ2166932.1"/>
    </source>
</evidence>